<dbReference type="InterPro" id="IPR018682">
    <property type="entry name" value="DUF2167_membr"/>
</dbReference>
<protein>
    <submittedName>
        <fullName evidence="3">DUF2167 domain-containing protein</fullName>
    </submittedName>
</protein>
<evidence type="ECO:0000313" key="4">
    <source>
        <dbReference type="Proteomes" id="UP000285232"/>
    </source>
</evidence>
<dbReference type="Pfam" id="PF09935">
    <property type="entry name" value="DUF2167"/>
    <property type="match status" value="1"/>
</dbReference>
<keyword evidence="1" id="KW-0812">Transmembrane</keyword>
<keyword evidence="1" id="KW-1133">Transmembrane helix</keyword>
<evidence type="ECO:0000313" key="3">
    <source>
        <dbReference type="EMBL" id="RJY08525.1"/>
    </source>
</evidence>
<name>A0A419RRW9_9SPHN</name>
<dbReference type="OrthoDB" id="196355at2"/>
<evidence type="ECO:0000256" key="2">
    <source>
        <dbReference type="SAM" id="SignalP"/>
    </source>
</evidence>
<keyword evidence="1" id="KW-0472">Membrane</keyword>
<dbReference type="RefSeq" id="WP_120047497.1">
    <property type="nucleotide sequence ID" value="NZ_RAHX01000001.1"/>
</dbReference>
<feature type="chain" id="PRO_5019192001" evidence="2">
    <location>
        <begin position="20"/>
        <end position="281"/>
    </location>
</feature>
<dbReference type="Proteomes" id="UP000285232">
    <property type="component" value="Unassembled WGS sequence"/>
</dbReference>
<reference evidence="3 4" key="1">
    <citation type="journal article" date="2017" name="Int. J. Syst. Evol. Microbiol.">
        <title>Erythrobacter aquimixticola sp. nov., isolated from the junction between the ocean and a freshwater spring.</title>
        <authorList>
            <person name="Park S."/>
            <person name="Jung Y.T."/>
            <person name="Choi S.J."/>
            <person name="Yoon J.H."/>
        </authorList>
    </citation>
    <scope>NUCLEOTIDE SEQUENCE [LARGE SCALE GENOMIC DNA]</scope>
    <source>
        <strain evidence="3 4">JSSK-14</strain>
    </source>
</reference>
<sequence length="281" mass="30809">MIRLIAAFLLLLWPQALLAQDRVVPLSAADARIALGPDLRFLPPADARRIVVDLWENPSTEADDILGMIVPESADAKSPEWGAVIRWEPIGHVAADTAREADYDALMDEMQAQVRAQNDKRREDGYTPVQLLGWAERPSYDSVSNTVTWARELRFFDGGENTLHYNVRILGRYGVLSMNIVAPMDRLAEVSTVAKQLSERTEFVPGARYADFDAERDEVAGYGVAGLVATGVGVAVAKNAGVFAVIAKLLQPLGIALLVLAAALAVPFRRWFGTKDRAVKR</sequence>
<dbReference type="AlphaFoldDB" id="A0A419RRW9"/>
<evidence type="ECO:0000256" key="1">
    <source>
        <dbReference type="SAM" id="Phobius"/>
    </source>
</evidence>
<keyword evidence="2" id="KW-0732">Signal</keyword>
<keyword evidence="4" id="KW-1185">Reference proteome</keyword>
<feature type="signal peptide" evidence="2">
    <location>
        <begin position="1"/>
        <end position="19"/>
    </location>
</feature>
<comment type="caution">
    <text evidence="3">The sequence shown here is derived from an EMBL/GenBank/DDBJ whole genome shotgun (WGS) entry which is preliminary data.</text>
</comment>
<feature type="transmembrane region" description="Helical" evidence="1">
    <location>
        <begin position="253"/>
        <end position="272"/>
    </location>
</feature>
<gene>
    <name evidence="3" type="ORF">D6201_03360</name>
</gene>
<proteinExistence type="predicted"/>
<accession>A0A419RRW9</accession>
<dbReference type="EMBL" id="RAHX01000001">
    <property type="protein sequence ID" value="RJY08525.1"/>
    <property type="molecule type" value="Genomic_DNA"/>
</dbReference>
<organism evidence="3 4">
    <name type="scientific">Aurantiacibacter aquimixticola</name>
    <dbReference type="NCBI Taxonomy" id="1958945"/>
    <lineage>
        <taxon>Bacteria</taxon>
        <taxon>Pseudomonadati</taxon>
        <taxon>Pseudomonadota</taxon>
        <taxon>Alphaproteobacteria</taxon>
        <taxon>Sphingomonadales</taxon>
        <taxon>Erythrobacteraceae</taxon>
        <taxon>Aurantiacibacter</taxon>
    </lineage>
</organism>